<keyword evidence="1" id="KW-0677">Repeat</keyword>
<dbReference type="Pfam" id="PF03123">
    <property type="entry name" value="CAT_RBD"/>
    <property type="match status" value="1"/>
</dbReference>
<dbReference type="Proteomes" id="UP000033166">
    <property type="component" value="Chromosome I"/>
</dbReference>
<name>A0A0D6DVH5_9LACT</name>
<dbReference type="SUPFAM" id="SSF50151">
    <property type="entry name" value="SacY-like RNA-binding domain"/>
    <property type="match status" value="1"/>
</dbReference>
<dbReference type="InterPro" id="IPR036634">
    <property type="entry name" value="PRD_sf"/>
</dbReference>
<dbReference type="InterPro" id="IPR004341">
    <property type="entry name" value="CAT_RNA-bd_dom"/>
</dbReference>
<dbReference type="AlphaFoldDB" id="A0A0D6DVH5"/>
<accession>A0A0D6DVH5</accession>
<dbReference type="EMBL" id="LN774769">
    <property type="protein sequence ID" value="CEN27736.1"/>
    <property type="molecule type" value="Genomic_DNA"/>
</dbReference>
<dbReference type="InterPro" id="IPR011608">
    <property type="entry name" value="PRD"/>
</dbReference>
<dbReference type="KEGG" id="lpk:LACPI_0536"/>
<dbReference type="STRING" id="1364.LP2241_20186"/>
<dbReference type="Gene3D" id="1.10.1790.10">
    <property type="entry name" value="PRD domain"/>
    <property type="match status" value="2"/>
</dbReference>
<evidence type="ECO:0000313" key="3">
    <source>
        <dbReference type="EMBL" id="CEN27736.1"/>
    </source>
</evidence>
<feature type="domain" description="PRD" evidence="2">
    <location>
        <begin position="170"/>
        <end position="271"/>
    </location>
</feature>
<reference evidence="4" key="1">
    <citation type="submission" date="2015-01" db="EMBL/GenBank/DDBJ databases">
        <authorList>
            <person name="Andreevskaya M."/>
        </authorList>
    </citation>
    <scope>NUCLEOTIDE SEQUENCE [LARGE SCALE GENOMIC DNA]</scope>
    <source>
        <strain evidence="4">MKFS47</strain>
    </source>
</reference>
<dbReference type="PANTHER" id="PTHR30185">
    <property type="entry name" value="CRYPTIC BETA-GLUCOSIDE BGL OPERON ANTITERMINATOR"/>
    <property type="match status" value="1"/>
</dbReference>
<sequence>MEIRKVLNNNSVLVGKGTKDYIWIGTGIGYKRKPGQEADEKKIDRVFVLQKKSSERLMDLLQDIPMAYVILADEIIKYAKTEISYELSDAIYISLTDHIFNMIRLEKEGLTFTNQLFWEVRKFYRKEFSVGEMAIQLINAKFDVTLDMTEAANIAMHFINAELNTDGHVENINELTRKIKDITEIIRMRNQIEVDGESLDFERFVTHLRFFFKRLEKVEVKNKGNPLLVYAIDKYPAAYETTVLIGKYLKKELVDDEQLYLTLHVQKLIEK</sequence>
<dbReference type="InterPro" id="IPR036650">
    <property type="entry name" value="CAT_RNA-bd_dom_sf"/>
</dbReference>
<feature type="domain" description="PRD" evidence="2">
    <location>
        <begin position="63"/>
        <end position="168"/>
    </location>
</feature>
<dbReference type="InterPro" id="IPR050661">
    <property type="entry name" value="BglG_antiterminators"/>
</dbReference>
<gene>
    <name evidence="3" type="primary">licT1</name>
    <name evidence="3" type="ORF">LACPI_0536</name>
</gene>
<dbReference type="GO" id="GO:0006355">
    <property type="term" value="P:regulation of DNA-templated transcription"/>
    <property type="evidence" value="ECO:0007669"/>
    <property type="project" value="InterPro"/>
</dbReference>
<dbReference type="Gene3D" id="2.30.24.10">
    <property type="entry name" value="CAT RNA-binding domain"/>
    <property type="match status" value="1"/>
</dbReference>
<dbReference type="HOGENOM" id="CLU_078802_0_0_9"/>
<organism evidence="3 4">
    <name type="scientific">Pseudolactococcus piscium MKFS47</name>
    <dbReference type="NCBI Taxonomy" id="297352"/>
    <lineage>
        <taxon>Bacteria</taxon>
        <taxon>Bacillati</taxon>
        <taxon>Bacillota</taxon>
        <taxon>Bacilli</taxon>
        <taxon>Lactobacillales</taxon>
        <taxon>Streptococcaceae</taxon>
        <taxon>Pseudolactococcus</taxon>
    </lineage>
</organism>
<evidence type="ECO:0000313" key="4">
    <source>
        <dbReference type="Proteomes" id="UP000033166"/>
    </source>
</evidence>
<dbReference type="PANTHER" id="PTHR30185:SF15">
    <property type="entry name" value="CRYPTIC BETA-GLUCOSIDE BGL OPERON ANTITERMINATOR"/>
    <property type="match status" value="1"/>
</dbReference>
<evidence type="ECO:0000256" key="1">
    <source>
        <dbReference type="ARBA" id="ARBA00022737"/>
    </source>
</evidence>
<dbReference type="PROSITE" id="PS51372">
    <property type="entry name" value="PRD_2"/>
    <property type="match status" value="2"/>
</dbReference>
<proteinExistence type="predicted"/>
<dbReference type="SUPFAM" id="SSF63520">
    <property type="entry name" value="PTS-regulatory domain, PRD"/>
    <property type="match status" value="2"/>
</dbReference>
<dbReference type="Pfam" id="PF00874">
    <property type="entry name" value="PRD"/>
    <property type="match status" value="2"/>
</dbReference>
<protein>
    <submittedName>
        <fullName evidence="3">Transcription antiterminator LicT</fullName>
    </submittedName>
</protein>
<dbReference type="RefSeq" id="WP_047914979.1">
    <property type="nucleotide sequence ID" value="NZ_LN774769.1"/>
</dbReference>
<dbReference type="SMART" id="SM01061">
    <property type="entry name" value="CAT_RBD"/>
    <property type="match status" value="1"/>
</dbReference>
<evidence type="ECO:0000259" key="2">
    <source>
        <dbReference type="PROSITE" id="PS51372"/>
    </source>
</evidence>
<dbReference type="GO" id="GO:0003723">
    <property type="term" value="F:RNA binding"/>
    <property type="evidence" value="ECO:0007669"/>
    <property type="project" value="InterPro"/>
</dbReference>